<comment type="similarity">
    <text evidence="1">Belongs to the membrane fusion protein (MFP) (TC 8.A.1) family.</text>
</comment>
<evidence type="ECO:0000313" key="8">
    <source>
        <dbReference type="Proteomes" id="UP000005273"/>
    </source>
</evidence>
<comment type="caution">
    <text evidence="7">The sequence shown here is derived from an EMBL/GenBank/DDBJ whole genome shotgun (WGS) entry which is preliminary data.</text>
</comment>
<reference evidence="8" key="1">
    <citation type="submission" date="2012-09" db="EMBL/GenBank/DDBJ databases">
        <authorList>
            <person name="Weinstock G."/>
            <person name="Sodergren E."/>
            <person name="Clifton S."/>
            <person name="Fulton L."/>
            <person name="Fulton B."/>
            <person name="Courtney L."/>
            <person name="Fronick C."/>
            <person name="Harrison M."/>
            <person name="Strong C."/>
            <person name="Farmer C."/>
            <person name="Delehaunty K."/>
            <person name="Markovic C."/>
            <person name="Hall O."/>
            <person name="Minx P."/>
            <person name="Tomlinson C."/>
            <person name="Mitreva M."/>
            <person name="Nelson J."/>
            <person name="Hou S."/>
            <person name="Wollam A."/>
            <person name="Pepin K.H."/>
            <person name="Johnson M."/>
            <person name="Bhonagiri V."/>
            <person name="Nash W.E."/>
            <person name="Suruliraj S."/>
            <person name="Warren W."/>
            <person name="Chinwalla A."/>
            <person name="Mardis E.R."/>
            <person name="Wilson R.K."/>
        </authorList>
    </citation>
    <scope>NUCLEOTIDE SEQUENCE [LARGE SCALE GENOMIC DNA]</scope>
    <source>
        <strain evidence="8">OS1</strain>
    </source>
</reference>
<proteinExistence type="inferred from homology"/>
<evidence type="ECO:0000313" key="7">
    <source>
        <dbReference type="EMBL" id="KRT34877.1"/>
    </source>
</evidence>
<dbReference type="GO" id="GO:0015562">
    <property type="term" value="F:efflux transmembrane transporter activity"/>
    <property type="evidence" value="ECO:0007669"/>
    <property type="project" value="TreeGrafter"/>
</dbReference>
<dbReference type="SUPFAM" id="SSF111369">
    <property type="entry name" value="HlyD-like secretion proteins"/>
    <property type="match status" value="1"/>
</dbReference>
<keyword evidence="8" id="KW-1185">Reference proteome</keyword>
<dbReference type="Proteomes" id="UP000005273">
    <property type="component" value="Unassembled WGS sequence"/>
</dbReference>
<dbReference type="OrthoDB" id="2604at2"/>
<dbReference type="InterPro" id="IPR006143">
    <property type="entry name" value="RND_pump_MFP"/>
</dbReference>
<evidence type="ECO:0000259" key="5">
    <source>
        <dbReference type="Pfam" id="PF25954"/>
    </source>
</evidence>
<accession>A0A0T5X8X8</accession>
<dbReference type="AlphaFoldDB" id="A0A0T5X8X8"/>
<protein>
    <submittedName>
        <fullName evidence="7">Efflux transporter, RND family, MFP subunit</fullName>
    </submittedName>
</protein>
<dbReference type="Pfam" id="PF25876">
    <property type="entry name" value="HH_MFP_RND"/>
    <property type="match status" value="1"/>
</dbReference>
<evidence type="ECO:0000259" key="6">
    <source>
        <dbReference type="Pfam" id="PF25989"/>
    </source>
</evidence>
<dbReference type="InterPro" id="IPR058792">
    <property type="entry name" value="Beta-barrel_RND_2"/>
</dbReference>
<feature type="coiled-coil region" evidence="2">
    <location>
        <begin position="112"/>
        <end position="191"/>
    </location>
</feature>
<dbReference type="FunFam" id="2.40.30.170:FF:000010">
    <property type="entry name" value="Efflux RND transporter periplasmic adaptor subunit"/>
    <property type="match status" value="1"/>
</dbReference>
<evidence type="ECO:0000256" key="1">
    <source>
        <dbReference type="ARBA" id="ARBA00009477"/>
    </source>
</evidence>
<dbReference type="InterPro" id="IPR058624">
    <property type="entry name" value="MdtA-like_HH"/>
</dbReference>
<dbReference type="GO" id="GO:1990281">
    <property type="term" value="C:efflux pump complex"/>
    <property type="evidence" value="ECO:0007669"/>
    <property type="project" value="TreeGrafter"/>
</dbReference>
<feature type="domain" description="CusB-like beta-barrel" evidence="5">
    <location>
        <begin position="236"/>
        <end position="302"/>
    </location>
</feature>
<feature type="domain" description="Multidrug resistance protein MdtA-like alpha-helical hairpin" evidence="3">
    <location>
        <begin position="121"/>
        <end position="187"/>
    </location>
</feature>
<dbReference type="InterPro" id="IPR058637">
    <property type="entry name" value="YknX-like_C"/>
</dbReference>
<dbReference type="RefSeq" id="WP_009200252.1">
    <property type="nucleotide sequence ID" value="NZ_ACJX03000001.1"/>
</dbReference>
<evidence type="ECO:0000259" key="3">
    <source>
        <dbReference type="Pfam" id="PF25876"/>
    </source>
</evidence>
<sequence>MKIKTVVIAVIAVALASIIGLRVFSNDKTTEQPGVPTPQQSAINVSVVKPTLMEFEDIITFVGTVEPQEKAMITSKVTNNVTVLEVYVDVGSELKKGDPLAKLDDSLVNRQIEEAKAAVAAARAAISQAKSQLQTTEKDYVRYKNLYEEQVISRQQLDQIEGQYEVEKAKLEQAQRQLDQAQAQLRQLQIMREYHSIVSPVDGVIAERHIDPGDTVSVGSTCFTVSRQETVKIIGTVTENDYPRIKLGQVALVKVDAFPNMTFEAEVVRISPMLDSVTRTGEVEVWLSSEGILKPGMFARTEVIVGKHEGLSLPREAVKQLPGTGEWYCFVVTPDKKAKQVFVRRGIESGNLVEIIEGLKAEDNVISPVVRAIGDGVSVEVVGQ</sequence>
<dbReference type="NCBIfam" id="TIGR01730">
    <property type="entry name" value="RND_mfp"/>
    <property type="match status" value="1"/>
</dbReference>
<evidence type="ECO:0000256" key="2">
    <source>
        <dbReference type="SAM" id="Coils"/>
    </source>
</evidence>
<evidence type="ECO:0000259" key="4">
    <source>
        <dbReference type="Pfam" id="PF25917"/>
    </source>
</evidence>
<dbReference type="InterPro" id="IPR058625">
    <property type="entry name" value="MdtA-like_BSH"/>
</dbReference>
<dbReference type="Gene3D" id="2.40.420.20">
    <property type="match status" value="1"/>
</dbReference>
<feature type="domain" description="YknX-like C-terminal permuted SH3-like" evidence="6">
    <location>
        <begin position="311"/>
        <end position="381"/>
    </location>
</feature>
<dbReference type="Gene3D" id="1.10.287.470">
    <property type="entry name" value="Helix hairpin bin"/>
    <property type="match status" value="1"/>
</dbReference>
<feature type="domain" description="Multidrug resistance protein MdtA-like barrel-sandwich hybrid" evidence="4">
    <location>
        <begin position="70"/>
        <end position="225"/>
    </location>
</feature>
<keyword evidence="2" id="KW-0175">Coiled coil</keyword>
<dbReference type="STRING" id="592015.HMPREF1705_04128"/>
<dbReference type="Pfam" id="PF25989">
    <property type="entry name" value="YknX_C"/>
    <property type="match status" value="1"/>
</dbReference>
<dbReference type="Pfam" id="PF25917">
    <property type="entry name" value="BSH_RND"/>
    <property type="match status" value="1"/>
</dbReference>
<dbReference type="eggNOG" id="COG0845">
    <property type="taxonomic scope" value="Bacteria"/>
</dbReference>
<name>A0A0T5X8X8_9BACT</name>
<dbReference type="EMBL" id="ACJX03000001">
    <property type="protein sequence ID" value="KRT34877.1"/>
    <property type="molecule type" value="Genomic_DNA"/>
</dbReference>
<gene>
    <name evidence="7" type="ORF">HMPREF1705_04128</name>
</gene>
<organism evidence="7 8">
    <name type="scientific">Acetomicrobium hydrogeniformans ATCC BAA-1850</name>
    <dbReference type="NCBI Taxonomy" id="592015"/>
    <lineage>
        <taxon>Bacteria</taxon>
        <taxon>Thermotogati</taxon>
        <taxon>Synergistota</taxon>
        <taxon>Synergistia</taxon>
        <taxon>Synergistales</taxon>
        <taxon>Acetomicrobiaceae</taxon>
        <taxon>Acetomicrobium</taxon>
    </lineage>
</organism>
<dbReference type="PANTHER" id="PTHR30469">
    <property type="entry name" value="MULTIDRUG RESISTANCE PROTEIN MDTA"/>
    <property type="match status" value="1"/>
</dbReference>
<dbReference type="Gene3D" id="2.40.50.100">
    <property type="match status" value="1"/>
</dbReference>
<dbReference type="Gene3D" id="2.40.30.170">
    <property type="match status" value="1"/>
</dbReference>
<dbReference type="Pfam" id="PF25954">
    <property type="entry name" value="Beta-barrel_RND_2"/>
    <property type="match status" value="1"/>
</dbReference>
<dbReference type="PANTHER" id="PTHR30469:SF15">
    <property type="entry name" value="HLYD FAMILY OF SECRETION PROTEINS"/>
    <property type="match status" value="1"/>
</dbReference>